<dbReference type="RefSeq" id="WP_262873996.1">
    <property type="nucleotide sequence ID" value="NZ_BAABKW010000012.1"/>
</dbReference>
<feature type="compositionally biased region" description="Low complexity" evidence="2">
    <location>
        <begin position="47"/>
        <end position="63"/>
    </location>
</feature>
<dbReference type="InterPro" id="IPR050300">
    <property type="entry name" value="GDXG_lipolytic_enzyme"/>
</dbReference>
<name>A0ABW2HF41_9MICO</name>
<evidence type="ECO:0000259" key="3">
    <source>
        <dbReference type="Pfam" id="PF07859"/>
    </source>
</evidence>
<feature type="region of interest" description="Disordered" evidence="2">
    <location>
        <begin position="47"/>
        <end position="69"/>
    </location>
</feature>
<keyword evidence="5" id="KW-1185">Reference proteome</keyword>
<sequence length="364" mass="39533">MPLDPFFAERLRVHRRYLLGRAWSDLRARVRVAWRFGREDAATPAVSSAPAAASAARGEASAPTLSRPAQLRATHRRAALAWDRTEQKTVGLPGPPLRITEHTVAVDGAPDVRVRIYHPDATGPVPACLTFFGGAFRIGGIDYPTTDAACRRRAASAGVAMVAVEYALAPEHRYPVAVEQAHAALLWLHREAETLGVDRERLGVAGTSAGAAIAAALTLVNRDRERLPLRLQVLEVPVTDLTGRHLDLRPTWALGIPSLIALRELRSIARTYLARPEQAREQLASPLRAASHADLPSAVILTAEYDPLRGDGAAYAAALRRAGVEASAVRYLGVTHDIPIFVGALEAARRWEDDVVRALRRLHV</sequence>
<accession>A0ABW2HF41</accession>
<dbReference type="InterPro" id="IPR013094">
    <property type="entry name" value="AB_hydrolase_3"/>
</dbReference>
<evidence type="ECO:0000256" key="1">
    <source>
        <dbReference type="ARBA" id="ARBA00022801"/>
    </source>
</evidence>
<dbReference type="Pfam" id="PF07859">
    <property type="entry name" value="Abhydrolase_3"/>
    <property type="match status" value="1"/>
</dbReference>
<organism evidence="4 5">
    <name type="scientific">Microbacterium fluvii</name>
    <dbReference type="NCBI Taxonomy" id="415215"/>
    <lineage>
        <taxon>Bacteria</taxon>
        <taxon>Bacillati</taxon>
        <taxon>Actinomycetota</taxon>
        <taxon>Actinomycetes</taxon>
        <taxon>Micrococcales</taxon>
        <taxon>Microbacteriaceae</taxon>
        <taxon>Microbacterium</taxon>
    </lineage>
</organism>
<proteinExistence type="predicted"/>
<evidence type="ECO:0000313" key="5">
    <source>
        <dbReference type="Proteomes" id="UP001596507"/>
    </source>
</evidence>
<dbReference type="PANTHER" id="PTHR48081:SF8">
    <property type="entry name" value="ALPHA_BETA HYDROLASE FOLD-3 DOMAIN-CONTAINING PROTEIN-RELATED"/>
    <property type="match status" value="1"/>
</dbReference>
<dbReference type="SUPFAM" id="SSF53474">
    <property type="entry name" value="alpha/beta-Hydrolases"/>
    <property type="match status" value="1"/>
</dbReference>
<dbReference type="PANTHER" id="PTHR48081">
    <property type="entry name" value="AB HYDROLASE SUPERFAMILY PROTEIN C4A8.06C"/>
    <property type="match status" value="1"/>
</dbReference>
<comment type="caution">
    <text evidence="4">The sequence shown here is derived from an EMBL/GenBank/DDBJ whole genome shotgun (WGS) entry which is preliminary data.</text>
</comment>
<evidence type="ECO:0000313" key="4">
    <source>
        <dbReference type="EMBL" id="MFC7269062.1"/>
    </source>
</evidence>
<dbReference type="Gene3D" id="3.40.50.1820">
    <property type="entry name" value="alpha/beta hydrolase"/>
    <property type="match status" value="1"/>
</dbReference>
<keyword evidence="1 4" id="KW-0378">Hydrolase</keyword>
<dbReference type="InterPro" id="IPR029058">
    <property type="entry name" value="AB_hydrolase_fold"/>
</dbReference>
<evidence type="ECO:0000256" key="2">
    <source>
        <dbReference type="SAM" id="MobiDB-lite"/>
    </source>
</evidence>
<dbReference type="Proteomes" id="UP001596507">
    <property type="component" value="Unassembled WGS sequence"/>
</dbReference>
<gene>
    <name evidence="4" type="ORF">ACFQRL_08845</name>
</gene>
<dbReference type="EMBL" id="JBHTBE010000002">
    <property type="protein sequence ID" value="MFC7269062.1"/>
    <property type="molecule type" value="Genomic_DNA"/>
</dbReference>
<feature type="domain" description="Alpha/beta hydrolase fold-3" evidence="3">
    <location>
        <begin position="129"/>
        <end position="338"/>
    </location>
</feature>
<reference evidence="5" key="1">
    <citation type="journal article" date="2019" name="Int. J. Syst. Evol. Microbiol.">
        <title>The Global Catalogue of Microorganisms (GCM) 10K type strain sequencing project: providing services to taxonomists for standard genome sequencing and annotation.</title>
        <authorList>
            <consortium name="The Broad Institute Genomics Platform"/>
            <consortium name="The Broad Institute Genome Sequencing Center for Infectious Disease"/>
            <person name="Wu L."/>
            <person name="Ma J."/>
        </authorList>
    </citation>
    <scope>NUCLEOTIDE SEQUENCE [LARGE SCALE GENOMIC DNA]</scope>
    <source>
        <strain evidence="5">CGMCC 1.15772</strain>
    </source>
</reference>
<dbReference type="GO" id="GO:0016787">
    <property type="term" value="F:hydrolase activity"/>
    <property type="evidence" value="ECO:0007669"/>
    <property type="project" value="UniProtKB-KW"/>
</dbReference>
<protein>
    <submittedName>
        <fullName evidence="4">Alpha/beta hydrolase fold domain-containing protein</fullName>
    </submittedName>
</protein>